<comment type="similarity">
    <text evidence="2">Belongs to the bacterial solute-binding protein SsuA/TauA family.</text>
</comment>
<dbReference type="AlphaFoldDB" id="A0A2K1QPM0"/>
<feature type="domain" description="SsuA/THI5-like" evidence="4">
    <location>
        <begin position="33"/>
        <end position="171"/>
    </location>
</feature>
<dbReference type="Pfam" id="PF09084">
    <property type="entry name" value="NMT1"/>
    <property type="match status" value="1"/>
</dbReference>
<reference evidence="5 6" key="1">
    <citation type="submission" date="2017-06" db="EMBL/GenBank/DDBJ databases">
        <title>Draft genome sequence of a variant of Elsinoe murrayae.</title>
        <authorList>
            <person name="Cheng Q."/>
        </authorList>
    </citation>
    <scope>NUCLEOTIDE SEQUENCE [LARGE SCALE GENOMIC DNA]</scope>
    <source>
        <strain evidence="5 6">CQ-2017a</strain>
    </source>
</reference>
<dbReference type="PANTHER" id="PTHR30024">
    <property type="entry name" value="ALIPHATIC SULFONATES-BINDING PROTEIN-RELATED"/>
    <property type="match status" value="1"/>
</dbReference>
<protein>
    <recommendedName>
        <fullName evidence="4">SsuA/THI5-like domain-containing protein</fullName>
    </recommendedName>
</protein>
<dbReference type="InParanoid" id="A0A2K1QPM0"/>
<dbReference type="EMBL" id="NKHZ01000055">
    <property type="protein sequence ID" value="PNS17025.1"/>
    <property type="molecule type" value="Genomic_DNA"/>
</dbReference>
<evidence type="ECO:0000256" key="3">
    <source>
        <dbReference type="ARBA" id="ARBA00022729"/>
    </source>
</evidence>
<keyword evidence="6" id="KW-1185">Reference proteome</keyword>
<evidence type="ECO:0000313" key="5">
    <source>
        <dbReference type="EMBL" id="PNS17025.1"/>
    </source>
</evidence>
<name>A0A2K1QPM0_9PEZI</name>
<sequence>MRSVPYILAAVAGINLPFVTAHLDNINYGAFTQTASYSIANRLGIFTAYGLSVTYLQVPNSTYGYAQVPNGGYDILTGTIDNLANLRFNQGRPLTVLGLLDAGPDLTIASVGSITSILDLRGKSLMVDSATSGYAFLLGKVLSLYGLRLENGDYTFTVVGGTNIRYAALRNGTFNGQPVFATTALVTRFVSAVYDANRYLASTVDGDRSCAVQAIATQLGIDTEVAELEYAAATDSIIGEISAGQQGNLTVDRQGLLNVLDVRTQFGGFGNATIGFNFVDGIEPGKGKTIDYSILTEAIAGSKGVQVDC</sequence>
<evidence type="ECO:0000259" key="4">
    <source>
        <dbReference type="Pfam" id="PF09084"/>
    </source>
</evidence>
<comment type="caution">
    <text evidence="5">The sequence shown here is derived from an EMBL/GenBank/DDBJ whole genome shotgun (WGS) entry which is preliminary data.</text>
</comment>
<evidence type="ECO:0000256" key="1">
    <source>
        <dbReference type="ARBA" id="ARBA00004418"/>
    </source>
</evidence>
<comment type="subcellular location">
    <subcellularLocation>
        <location evidence="1">Periplasm</location>
    </subcellularLocation>
</comment>
<evidence type="ECO:0000256" key="2">
    <source>
        <dbReference type="ARBA" id="ARBA00010742"/>
    </source>
</evidence>
<dbReference type="Proteomes" id="UP000243797">
    <property type="component" value="Unassembled WGS sequence"/>
</dbReference>
<dbReference type="STRING" id="2082308.A0A2K1QPM0"/>
<dbReference type="SUPFAM" id="SSF53850">
    <property type="entry name" value="Periplasmic binding protein-like II"/>
    <property type="match status" value="1"/>
</dbReference>
<dbReference type="GO" id="GO:0042597">
    <property type="term" value="C:periplasmic space"/>
    <property type="evidence" value="ECO:0007669"/>
    <property type="project" value="UniProtKB-SubCell"/>
</dbReference>
<proteinExistence type="inferred from homology"/>
<dbReference type="InterPro" id="IPR015168">
    <property type="entry name" value="SsuA/THI5"/>
</dbReference>
<dbReference type="PANTHER" id="PTHR30024:SF47">
    <property type="entry name" value="TAURINE-BINDING PERIPLASMIC PROTEIN"/>
    <property type="match status" value="1"/>
</dbReference>
<dbReference type="Gene3D" id="3.40.190.10">
    <property type="entry name" value="Periplasmic binding protein-like II"/>
    <property type="match status" value="2"/>
</dbReference>
<organism evidence="5 6">
    <name type="scientific">Sphaceloma murrayae</name>
    <dbReference type="NCBI Taxonomy" id="2082308"/>
    <lineage>
        <taxon>Eukaryota</taxon>
        <taxon>Fungi</taxon>
        <taxon>Dikarya</taxon>
        <taxon>Ascomycota</taxon>
        <taxon>Pezizomycotina</taxon>
        <taxon>Dothideomycetes</taxon>
        <taxon>Dothideomycetidae</taxon>
        <taxon>Myriangiales</taxon>
        <taxon>Elsinoaceae</taxon>
        <taxon>Sphaceloma</taxon>
    </lineage>
</organism>
<evidence type="ECO:0000313" key="6">
    <source>
        <dbReference type="Proteomes" id="UP000243797"/>
    </source>
</evidence>
<gene>
    <name evidence="5" type="ORF">CAC42_4989</name>
</gene>
<dbReference type="OrthoDB" id="3471445at2759"/>
<keyword evidence="3" id="KW-0732">Signal</keyword>
<accession>A0A2K1QPM0</accession>